<evidence type="ECO:0000313" key="10">
    <source>
        <dbReference type="EMBL" id="QBR91541.1"/>
    </source>
</evidence>
<dbReference type="Proteomes" id="UP000294894">
    <property type="component" value="Chromosome"/>
</dbReference>
<dbReference type="InterPro" id="IPR050367">
    <property type="entry name" value="APC_superfamily"/>
</dbReference>
<reference evidence="10 11" key="1">
    <citation type="submission" date="2019-03" db="EMBL/GenBank/DDBJ databases">
        <title>Three New Species of Nocardioides, Nocardioides euryhalodurans sp. nov., Nocardioides seonyuensis sp. nov. and Nocardioides eburneoflavus sp. nov., Iolated from Soil.</title>
        <authorList>
            <person name="Roh S.G."/>
            <person name="Lee C."/>
            <person name="Kim M.-K."/>
            <person name="Kim S.B."/>
        </authorList>
    </citation>
    <scope>NUCLEOTIDE SEQUENCE [LARGE SCALE GENOMIC DNA]</scope>
    <source>
        <strain evidence="10 11">MMS17-SY117</strain>
    </source>
</reference>
<dbReference type="AlphaFoldDB" id="A0A4P7GIU4"/>
<feature type="transmembrane region" description="Helical" evidence="9">
    <location>
        <begin position="369"/>
        <end position="393"/>
    </location>
</feature>
<feature type="transmembrane region" description="Helical" evidence="9">
    <location>
        <begin position="426"/>
        <end position="444"/>
    </location>
</feature>
<dbReference type="GO" id="GO:0006865">
    <property type="term" value="P:amino acid transport"/>
    <property type="evidence" value="ECO:0007669"/>
    <property type="project" value="UniProtKB-KW"/>
</dbReference>
<evidence type="ECO:0000313" key="11">
    <source>
        <dbReference type="Proteomes" id="UP000294894"/>
    </source>
</evidence>
<feature type="transmembrane region" description="Helical" evidence="9">
    <location>
        <begin position="282"/>
        <end position="315"/>
    </location>
</feature>
<dbReference type="NCBIfam" id="TIGR00905">
    <property type="entry name" value="2A0302"/>
    <property type="match status" value="1"/>
</dbReference>
<evidence type="ECO:0000256" key="7">
    <source>
        <dbReference type="ARBA" id="ARBA00022989"/>
    </source>
</evidence>
<feature type="transmembrane region" description="Helical" evidence="9">
    <location>
        <begin position="131"/>
        <end position="150"/>
    </location>
</feature>
<keyword evidence="7 9" id="KW-1133">Transmembrane helix</keyword>
<feature type="transmembrane region" description="Helical" evidence="9">
    <location>
        <begin position="241"/>
        <end position="262"/>
    </location>
</feature>
<keyword evidence="3" id="KW-0813">Transport</keyword>
<evidence type="ECO:0000256" key="5">
    <source>
        <dbReference type="ARBA" id="ARBA00022692"/>
    </source>
</evidence>
<keyword evidence="5 9" id="KW-0812">Transmembrane</keyword>
<evidence type="ECO:0000256" key="8">
    <source>
        <dbReference type="ARBA" id="ARBA00023136"/>
    </source>
</evidence>
<keyword evidence="11" id="KW-1185">Reference proteome</keyword>
<organism evidence="10 11">
    <name type="scientific">Nocardioides euryhalodurans</name>
    <dbReference type="NCBI Taxonomy" id="2518370"/>
    <lineage>
        <taxon>Bacteria</taxon>
        <taxon>Bacillati</taxon>
        <taxon>Actinomycetota</taxon>
        <taxon>Actinomycetes</taxon>
        <taxon>Propionibacteriales</taxon>
        <taxon>Nocardioidaceae</taxon>
        <taxon>Nocardioides</taxon>
    </lineage>
</organism>
<dbReference type="Pfam" id="PF13520">
    <property type="entry name" value="AA_permease_2"/>
    <property type="match status" value="1"/>
</dbReference>
<evidence type="ECO:0000256" key="2">
    <source>
        <dbReference type="ARBA" id="ARBA00008220"/>
    </source>
</evidence>
<evidence type="ECO:0000256" key="1">
    <source>
        <dbReference type="ARBA" id="ARBA00004651"/>
    </source>
</evidence>
<feature type="transmembrane region" description="Helical" evidence="9">
    <location>
        <begin position="162"/>
        <end position="182"/>
    </location>
</feature>
<evidence type="ECO:0000256" key="6">
    <source>
        <dbReference type="ARBA" id="ARBA00022970"/>
    </source>
</evidence>
<feature type="transmembrane region" description="Helical" evidence="9">
    <location>
        <begin position="39"/>
        <end position="66"/>
    </location>
</feature>
<accession>A0A4P7GIU4</accession>
<keyword evidence="8 9" id="KW-0472">Membrane</keyword>
<dbReference type="EMBL" id="CP038267">
    <property type="protein sequence ID" value="QBR91541.1"/>
    <property type="molecule type" value="Genomic_DNA"/>
</dbReference>
<dbReference type="KEGG" id="noy:EXE57_04085"/>
<dbReference type="PIRSF" id="PIRSF006060">
    <property type="entry name" value="AA_transporter"/>
    <property type="match status" value="1"/>
</dbReference>
<evidence type="ECO:0000256" key="9">
    <source>
        <dbReference type="SAM" id="Phobius"/>
    </source>
</evidence>
<dbReference type="GO" id="GO:0022857">
    <property type="term" value="F:transmembrane transporter activity"/>
    <property type="evidence" value="ECO:0007669"/>
    <property type="project" value="InterPro"/>
</dbReference>
<feature type="transmembrane region" description="Helical" evidence="9">
    <location>
        <begin position="456"/>
        <end position="481"/>
    </location>
</feature>
<dbReference type="PANTHER" id="PTHR42770:SF4">
    <property type="entry name" value="ARGININE_ORNITHINE ANTIPORTER-RELATED"/>
    <property type="match status" value="1"/>
</dbReference>
<dbReference type="InterPro" id="IPR004754">
    <property type="entry name" value="Amino_acid_antiprt"/>
</dbReference>
<dbReference type="Gene3D" id="1.20.1740.10">
    <property type="entry name" value="Amino acid/polyamine transporter I"/>
    <property type="match status" value="1"/>
</dbReference>
<keyword evidence="6" id="KW-0029">Amino-acid transport</keyword>
<comment type="subcellular location">
    <subcellularLocation>
        <location evidence="1">Cell membrane</location>
        <topology evidence="1">Multi-pass membrane protein</topology>
    </subcellularLocation>
</comment>
<protein>
    <submittedName>
        <fullName evidence="10">Amino acid permease</fullName>
    </submittedName>
</protein>
<keyword evidence="4" id="KW-1003">Cell membrane</keyword>
<evidence type="ECO:0000256" key="3">
    <source>
        <dbReference type="ARBA" id="ARBA00022448"/>
    </source>
</evidence>
<feature type="transmembrane region" description="Helical" evidence="9">
    <location>
        <begin position="209"/>
        <end position="229"/>
    </location>
</feature>
<name>A0A4P7GIU4_9ACTN</name>
<sequence length="483" mass="50662">MTETTVRGSARPSVSVPTLAAMVVGPMVGGGVFTLPGSFGAATGVLGALVAWTVAGLGMLMLALVFQSLAVRRPELDNGIYAYAQAGFGSYAGFSSAWGYWASNVAGNVFFMVFAMASLGQFLPGLGQGNTLLAVVLASVGVWTFHALIARGVRQAAVVNRIVTVAKLLPILVFVVLTLVAFDAGTFADNFWGGESADLGSIFDQVTDTMLVTTFVFLGIEGASVYSRLARRREDVGRATVLGFLSTLALFASVTLVSYGVLPQHDLAAAEQPAMGTVLESVVGSWGATLIDVGVIVSVLGAYLAWTLLNAEVMFTPARMEVMPRFLARESGNGTPIAALALTTVSVQAFLLLVLVVDDALDFMLKLDTALTLVPYLFAAAYAVKLAVTGATYGPGQDRPRRRQLLIGGAAVVYSVYLLYAAGPEYLLLGCLVYAPGTLLFVRARREHGAERVFRPAEAVACAALWVAAVLAVVLLVTGVLEV</sequence>
<feature type="transmembrane region" description="Helical" evidence="9">
    <location>
        <begin position="12"/>
        <end position="33"/>
    </location>
</feature>
<dbReference type="GO" id="GO:0005886">
    <property type="term" value="C:plasma membrane"/>
    <property type="evidence" value="ECO:0007669"/>
    <property type="project" value="UniProtKB-SubCell"/>
</dbReference>
<dbReference type="InterPro" id="IPR002293">
    <property type="entry name" value="AA/rel_permease1"/>
</dbReference>
<evidence type="ECO:0000256" key="4">
    <source>
        <dbReference type="ARBA" id="ARBA00022475"/>
    </source>
</evidence>
<feature type="transmembrane region" description="Helical" evidence="9">
    <location>
        <begin position="336"/>
        <end position="357"/>
    </location>
</feature>
<feature type="transmembrane region" description="Helical" evidence="9">
    <location>
        <begin position="405"/>
        <end position="420"/>
    </location>
</feature>
<gene>
    <name evidence="10" type="ORF">EXE57_04085</name>
</gene>
<comment type="similarity">
    <text evidence="2">Belongs to the amino acid-polyamine-organocation (APC) superfamily. Basic amino acid/polyamine antiporter (APA) (TC 2.A.3.2) family.</text>
</comment>
<dbReference type="PANTHER" id="PTHR42770">
    <property type="entry name" value="AMINO ACID TRANSPORTER-RELATED"/>
    <property type="match status" value="1"/>
</dbReference>
<proteinExistence type="inferred from homology"/>
<dbReference type="OrthoDB" id="3185104at2"/>